<reference evidence="1 2" key="1">
    <citation type="submission" date="2021-08" db="EMBL/GenBank/DDBJ databases">
        <title>Draft Genome Sequence of Phanerochaete sordida strain YK-624.</title>
        <authorList>
            <person name="Mori T."/>
            <person name="Dohra H."/>
            <person name="Suzuki T."/>
            <person name="Kawagishi H."/>
            <person name="Hirai H."/>
        </authorList>
    </citation>
    <scope>NUCLEOTIDE SEQUENCE [LARGE SCALE GENOMIC DNA]</scope>
    <source>
        <strain evidence="1 2">YK-624</strain>
    </source>
</reference>
<sequence>MGEAHLTQVAQTISPNLVFEHPTICMLTSFLNCAADTTLGEHSPTPSGVGVADIAELTVHKCTEDLPEAKAMRSASQPAFKVLLTSSMGNIGSHIFTCLLDKPCIACMYTLDRPSVQTPPEQLKGAFAEQALPVDVFDDPRGLLPLPETWELGLATGDEIVMSVMFEHLRRFFEQHFQTRTTLASGSMRSSTWHVCGMSTPYATRHIPPPWPTLRPADGAAASSGGDHGRVNVQRPADTATLYRPLSAAFECMTFPDVVYDAWCDTQTMLAADVEQWGVHAVQSVVWNMLGVPLPASAPMP</sequence>
<dbReference type="Proteomes" id="UP000703269">
    <property type="component" value="Unassembled WGS sequence"/>
</dbReference>
<evidence type="ECO:0000313" key="1">
    <source>
        <dbReference type="EMBL" id="GJF00538.1"/>
    </source>
</evidence>
<evidence type="ECO:0008006" key="3">
    <source>
        <dbReference type="Google" id="ProtNLM"/>
    </source>
</evidence>
<protein>
    <recommendedName>
        <fullName evidence="3">Thioester reductase (TE) domain-containing protein</fullName>
    </recommendedName>
</protein>
<dbReference type="AlphaFoldDB" id="A0A9P3GS75"/>
<keyword evidence="2" id="KW-1185">Reference proteome</keyword>
<dbReference type="EMBL" id="BPQB01000163">
    <property type="protein sequence ID" value="GJF00538.1"/>
    <property type="molecule type" value="Genomic_DNA"/>
</dbReference>
<comment type="caution">
    <text evidence="1">The sequence shown here is derived from an EMBL/GenBank/DDBJ whole genome shotgun (WGS) entry which is preliminary data.</text>
</comment>
<accession>A0A9P3GS75</accession>
<dbReference type="OrthoDB" id="2504561at2759"/>
<proteinExistence type="predicted"/>
<evidence type="ECO:0000313" key="2">
    <source>
        <dbReference type="Proteomes" id="UP000703269"/>
    </source>
</evidence>
<organism evidence="1 2">
    <name type="scientific">Phanerochaete sordida</name>
    <dbReference type="NCBI Taxonomy" id="48140"/>
    <lineage>
        <taxon>Eukaryota</taxon>
        <taxon>Fungi</taxon>
        <taxon>Dikarya</taxon>
        <taxon>Basidiomycota</taxon>
        <taxon>Agaricomycotina</taxon>
        <taxon>Agaricomycetes</taxon>
        <taxon>Polyporales</taxon>
        <taxon>Phanerochaetaceae</taxon>
        <taxon>Phanerochaete</taxon>
    </lineage>
</organism>
<name>A0A9P3GS75_9APHY</name>
<gene>
    <name evidence="1" type="ORF">PsYK624_168310</name>
</gene>